<dbReference type="InterPro" id="IPR013656">
    <property type="entry name" value="PAS_4"/>
</dbReference>
<evidence type="ECO:0000256" key="1">
    <source>
        <dbReference type="ARBA" id="ARBA00051114"/>
    </source>
</evidence>
<dbReference type="InterPro" id="IPR000014">
    <property type="entry name" value="PAS"/>
</dbReference>
<dbReference type="GO" id="GO:0071732">
    <property type="term" value="P:cellular response to nitric oxide"/>
    <property type="evidence" value="ECO:0007669"/>
    <property type="project" value="UniProtKB-ARBA"/>
</dbReference>
<protein>
    <submittedName>
        <fullName evidence="7">EAL domain-containing protein</fullName>
    </submittedName>
</protein>
<dbReference type="AlphaFoldDB" id="A0A847S9B5"/>
<dbReference type="Proteomes" id="UP000587991">
    <property type="component" value="Unassembled WGS sequence"/>
</dbReference>
<dbReference type="GO" id="GO:0071111">
    <property type="term" value="F:cyclic-guanylate-specific phosphodiesterase activity"/>
    <property type="evidence" value="ECO:0007669"/>
    <property type="project" value="UniProtKB-EC"/>
</dbReference>
<dbReference type="Gene3D" id="3.20.20.450">
    <property type="entry name" value="EAL domain"/>
    <property type="match status" value="1"/>
</dbReference>
<dbReference type="InterPro" id="IPR001633">
    <property type="entry name" value="EAL_dom"/>
</dbReference>
<dbReference type="InterPro" id="IPR052155">
    <property type="entry name" value="Biofilm_reg_signaling"/>
</dbReference>
<dbReference type="NCBIfam" id="TIGR00229">
    <property type="entry name" value="sensory_box"/>
    <property type="match status" value="3"/>
</dbReference>
<dbReference type="InterPro" id="IPR035965">
    <property type="entry name" value="PAS-like_dom_sf"/>
</dbReference>
<dbReference type="EMBL" id="JABAIM010000001">
    <property type="protein sequence ID" value="NLR73949.1"/>
    <property type="molecule type" value="Genomic_DNA"/>
</dbReference>
<evidence type="ECO:0000259" key="6">
    <source>
        <dbReference type="PROSITE" id="PS50887"/>
    </source>
</evidence>
<dbReference type="Pfam" id="PF08448">
    <property type="entry name" value="PAS_4"/>
    <property type="match status" value="1"/>
</dbReference>
<dbReference type="Gene3D" id="3.30.70.270">
    <property type="match status" value="1"/>
</dbReference>
<evidence type="ECO:0000313" key="7">
    <source>
        <dbReference type="EMBL" id="NLR73949.1"/>
    </source>
</evidence>
<dbReference type="PROSITE" id="PS50113">
    <property type="entry name" value="PAC"/>
    <property type="match status" value="2"/>
</dbReference>
<proteinExistence type="predicted"/>
<dbReference type="InterPro" id="IPR000160">
    <property type="entry name" value="GGDEF_dom"/>
</dbReference>
<dbReference type="CDD" id="cd01948">
    <property type="entry name" value="EAL"/>
    <property type="match status" value="1"/>
</dbReference>
<name>A0A847S9B5_9NEIS</name>
<dbReference type="Gene3D" id="3.30.450.20">
    <property type="entry name" value="PAS domain"/>
    <property type="match status" value="3"/>
</dbReference>
<comment type="caution">
    <text evidence="7">The sequence shown here is derived from an EMBL/GenBank/DDBJ whole genome shotgun (WGS) entry which is preliminary data.</text>
</comment>
<evidence type="ECO:0000259" key="5">
    <source>
        <dbReference type="PROSITE" id="PS50883"/>
    </source>
</evidence>
<dbReference type="PROSITE" id="PS50887">
    <property type="entry name" value="GGDEF"/>
    <property type="match status" value="1"/>
</dbReference>
<dbReference type="InterPro" id="IPR043128">
    <property type="entry name" value="Rev_trsase/Diguanyl_cyclase"/>
</dbReference>
<dbReference type="SUPFAM" id="SSF141868">
    <property type="entry name" value="EAL domain-like"/>
    <property type="match status" value="1"/>
</dbReference>
<keyword evidence="2" id="KW-1133">Transmembrane helix</keyword>
<feature type="domain" description="PAS" evidence="3">
    <location>
        <begin position="261"/>
        <end position="311"/>
    </location>
</feature>
<keyword evidence="2" id="KW-0472">Membrane</keyword>
<feature type="transmembrane region" description="Helical" evidence="2">
    <location>
        <begin position="32"/>
        <end position="49"/>
    </location>
</feature>
<dbReference type="NCBIfam" id="TIGR00254">
    <property type="entry name" value="GGDEF"/>
    <property type="match status" value="1"/>
</dbReference>
<dbReference type="Pfam" id="PF00563">
    <property type="entry name" value="EAL"/>
    <property type="match status" value="1"/>
</dbReference>
<dbReference type="PANTHER" id="PTHR44757:SF2">
    <property type="entry name" value="BIOFILM ARCHITECTURE MAINTENANCE PROTEIN MBAA"/>
    <property type="match status" value="1"/>
</dbReference>
<reference evidence="7 8" key="1">
    <citation type="submission" date="2020-04" db="EMBL/GenBank/DDBJ databases">
        <title>Draft genome of Leeia sp. IMCC25680.</title>
        <authorList>
            <person name="Song J."/>
            <person name="Cho J.-C."/>
        </authorList>
    </citation>
    <scope>NUCLEOTIDE SEQUENCE [LARGE SCALE GENOMIC DNA]</scope>
    <source>
        <strain evidence="7 8">IMCC25680</strain>
    </source>
</reference>
<sequence length="918" mass="101973">MKLHRLAPALAPIGLGLLLAIVIGLHPLGEAASQYLLLLLILPWLLWGIRRGGKRQILIATSLGMAASLLALMRQPQQSIQDALLALVTLSCCGALSLQARIWRQRHQRSEKVRLSQQDLLENLIRHAPALLYIKDVNSRYLLASESYNRLLGQPDGLAGKTLESLFPPDEAALIRHNDQLALNRGESLTVEETIHLDGEARTFLAIKAPFQDDSGHWAGLACSSVDITERKAAEQALKETESKFQALANLPLLGIFIVQDGQLVYLNEQMVSMTGYSAPELLVPLDQLPFLPAEEGRRLQRVIESRLRGDEPGYTQFRCHDKQGQVLDALAQSVHFSHRGRPAVIGILLDMTEKNRALEQLRLTAKVFENASEGIVITDAEGRITAVNDAFSRVTGYTEQQAIGKRSRIFSRNRAVGGLGEDALQQLQQHGYWQGDVQDKHRQGHTYPVWLSISAVHDEHGQLSHHVAVFSDITARKEAETRLHYLANHDPLTGLPNRTLLHETLQHAMQAARLHEESLALFFIDLDRFKIVNDSLGHDAGDQLLQAATRRLAEVIGQQALLARIGGDEFVVLLERCHEIPVAAQWAERFLQAMAQPFSILGREFYLGCSIGISLFPHDGSDGHTLLKNADLAMYRAKEAGKNTYQFFAPEMNTRAFEFLMIEHSLRQAMAHEQLELHYQPQVRLQDQHMVGVEALLRWQHPELGQVPPSRFIPLAEETGLIVSLGAWLLQQSCLQLKQWHQEGRQGLRLSVNLSPRQFNHGSLLPTVQAALQDSGIDPGCLELEITEGMIMQQPDEARRIMADLRRLGVRLAIDDFGTGYSSLANLKLFPIQTLKIDRAFITSLADSSSDRAIATTIIQLGKLLGMTVIAEGVENQQQLAFLNEHGCDIAQGYWFGAASRAASLPSSPVRSGAHPA</sequence>
<dbReference type="SMART" id="SM00086">
    <property type="entry name" value="PAC"/>
    <property type="match status" value="2"/>
</dbReference>
<gene>
    <name evidence="7" type="ORF">HF682_02090</name>
</gene>
<dbReference type="SMART" id="SM00091">
    <property type="entry name" value="PAS"/>
    <property type="match status" value="3"/>
</dbReference>
<dbReference type="FunFam" id="3.30.70.270:FF:000001">
    <property type="entry name" value="Diguanylate cyclase domain protein"/>
    <property type="match status" value="1"/>
</dbReference>
<keyword evidence="2" id="KW-0812">Transmembrane</keyword>
<feature type="transmembrane region" description="Helical" evidence="2">
    <location>
        <begin position="56"/>
        <end position="73"/>
    </location>
</feature>
<organism evidence="7 8">
    <name type="scientific">Leeia aquatica</name>
    <dbReference type="NCBI Taxonomy" id="2725557"/>
    <lineage>
        <taxon>Bacteria</taxon>
        <taxon>Pseudomonadati</taxon>
        <taxon>Pseudomonadota</taxon>
        <taxon>Betaproteobacteria</taxon>
        <taxon>Neisseriales</taxon>
        <taxon>Leeiaceae</taxon>
        <taxon>Leeia</taxon>
    </lineage>
</organism>
<dbReference type="PROSITE" id="PS50112">
    <property type="entry name" value="PAS"/>
    <property type="match status" value="2"/>
</dbReference>
<evidence type="ECO:0000256" key="2">
    <source>
        <dbReference type="SAM" id="Phobius"/>
    </source>
</evidence>
<dbReference type="SMART" id="SM00267">
    <property type="entry name" value="GGDEF"/>
    <property type="match status" value="1"/>
</dbReference>
<dbReference type="CDD" id="cd00130">
    <property type="entry name" value="PAS"/>
    <property type="match status" value="3"/>
</dbReference>
<dbReference type="InterPro" id="IPR001610">
    <property type="entry name" value="PAC"/>
</dbReference>
<evidence type="ECO:0000259" key="4">
    <source>
        <dbReference type="PROSITE" id="PS50113"/>
    </source>
</evidence>
<evidence type="ECO:0000313" key="8">
    <source>
        <dbReference type="Proteomes" id="UP000587991"/>
    </source>
</evidence>
<dbReference type="InterPro" id="IPR029787">
    <property type="entry name" value="Nucleotide_cyclase"/>
</dbReference>
<feature type="domain" description="PAS" evidence="3">
    <location>
        <begin position="361"/>
        <end position="406"/>
    </location>
</feature>
<dbReference type="SMART" id="SM00052">
    <property type="entry name" value="EAL"/>
    <property type="match status" value="1"/>
</dbReference>
<dbReference type="Pfam" id="PF13426">
    <property type="entry name" value="PAS_9"/>
    <property type="match status" value="2"/>
</dbReference>
<dbReference type="SUPFAM" id="SSF55785">
    <property type="entry name" value="PYP-like sensor domain (PAS domain)"/>
    <property type="match status" value="3"/>
</dbReference>
<dbReference type="SUPFAM" id="SSF55073">
    <property type="entry name" value="Nucleotide cyclase"/>
    <property type="match status" value="1"/>
</dbReference>
<feature type="domain" description="EAL" evidence="5">
    <location>
        <begin position="660"/>
        <end position="914"/>
    </location>
</feature>
<dbReference type="CDD" id="cd01949">
    <property type="entry name" value="GGDEF"/>
    <property type="match status" value="1"/>
</dbReference>
<dbReference type="RefSeq" id="WP_168875598.1">
    <property type="nucleotide sequence ID" value="NZ_JABAIM010000001.1"/>
</dbReference>
<dbReference type="PROSITE" id="PS50883">
    <property type="entry name" value="EAL"/>
    <property type="match status" value="1"/>
</dbReference>
<feature type="domain" description="PAC" evidence="4">
    <location>
        <begin position="434"/>
        <end position="486"/>
    </location>
</feature>
<dbReference type="InterPro" id="IPR000700">
    <property type="entry name" value="PAS-assoc_C"/>
</dbReference>
<dbReference type="FunFam" id="3.20.20.450:FF:000001">
    <property type="entry name" value="Cyclic di-GMP phosphodiesterase yahA"/>
    <property type="match status" value="1"/>
</dbReference>
<dbReference type="InterPro" id="IPR035919">
    <property type="entry name" value="EAL_sf"/>
</dbReference>
<dbReference type="PANTHER" id="PTHR44757">
    <property type="entry name" value="DIGUANYLATE CYCLASE DGCP"/>
    <property type="match status" value="1"/>
</dbReference>
<comment type="catalytic activity">
    <reaction evidence="1">
        <text>3',3'-c-di-GMP + H2O = 5'-phosphoguanylyl(3'-&gt;5')guanosine + H(+)</text>
        <dbReference type="Rhea" id="RHEA:24902"/>
        <dbReference type="ChEBI" id="CHEBI:15377"/>
        <dbReference type="ChEBI" id="CHEBI:15378"/>
        <dbReference type="ChEBI" id="CHEBI:58754"/>
        <dbReference type="ChEBI" id="CHEBI:58805"/>
        <dbReference type="EC" id="3.1.4.52"/>
    </reaction>
    <physiologicalReaction direction="left-to-right" evidence="1">
        <dbReference type="Rhea" id="RHEA:24903"/>
    </physiologicalReaction>
</comment>
<dbReference type="Pfam" id="PF00990">
    <property type="entry name" value="GGDEF"/>
    <property type="match status" value="1"/>
</dbReference>
<accession>A0A847S9B5</accession>
<feature type="domain" description="PAC" evidence="4">
    <location>
        <begin position="185"/>
        <end position="240"/>
    </location>
</feature>
<keyword evidence="8" id="KW-1185">Reference proteome</keyword>
<feature type="domain" description="GGDEF" evidence="6">
    <location>
        <begin position="518"/>
        <end position="651"/>
    </location>
</feature>
<feature type="transmembrane region" description="Helical" evidence="2">
    <location>
        <begin position="7"/>
        <end position="26"/>
    </location>
</feature>
<evidence type="ECO:0000259" key="3">
    <source>
        <dbReference type="PROSITE" id="PS50112"/>
    </source>
</evidence>